<evidence type="ECO:0000256" key="4">
    <source>
        <dbReference type="ARBA" id="ARBA00022840"/>
    </source>
</evidence>
<dbReference type="GO" id="GO:0005886">
    <property type="term" value="C:plasma membrane"/>
    <property type="evidence" value="ECO:0007669"/>
    <property type="project" value="UniProtKB-SubCell"/>
</dbReference>
<dbReference type="GO" id="GO:0005524">
    <property type="term" value="F:ATP binding"/>
    <property type="evidence" value="ECO:0007669"/>
    <property type="project" value="UniProtKB-KW"/>
</dbReference>
<keyword evidence="2 7" id="KW-0812">Transmembrane</keyword>
<gene>
    <name evidence="10" type="ORF">SAMN04488695_1082</name>
</gene>
<feature type="transmembrane region" description="Helical" evidence="7">
    <location>
        <begin position="12"/>
        <end position="33"/>
    </location>
</feature>
<dbReference type="InterPro" id="IPR003593">
    <property type="entry name" value="AAA+_ATPase"/>
</dbReference>
<keyword evidence="11" id="KW-1185">Reference proteome</keyword>
<accession>A0A1I5D1L6</accession>
<keyword evidence="6 7" id="KW-0472">Membrane</keyword>
<dbReference type="InterPro" id="IPR027417">
    <property type="entry name" value="P-loop_NTPase"/>
</dbReference>
<dbReference type="InterPro" id="IPR011527">
    <property type="entry name" value="ABC1_TM_dom"/>
</dbReference>
<dbReference type="GO" id="GO:0140359">
    <property type="term" value="F:ABC-type transporter activity"/>
    <property type="evidence" value="ECO:0007669"/>
    <property type="project" value="InterPro"/>
</dbReference>
<dbReference type="AlphaFoldDB" id="A0A1I5D1L6"/>
<dbReference type="OrthoDB" id="95687at2"/>
<evidence type="ECO:0000313" key="10">
    <source>
        <dbReference type="EMBL" id="SFN93115.1"/>
    </source>
</evidence>
<feature type="transmembrane region" description="Helical" evidence="7">
    <location>
        <begin position="126"/>
        <end position="145"/>
    </location>
</feature>
<organism evidence="10 11">
    <name type="scientific">Proteiniclasticum ruminis</name>
    <dbReference type="NCBI Taxonomy" id="398199"/>
    <lineage>
        <taxon>Bacteria</taxon>
        <taxon>Bacillati</taxon>
        <taxon>Bacillota</taxon>
        <taxon>Clostridia</taxon>
        <taxon>Eubacteriales</taxon>
        <taxon>Clostridiaceae</taxon>
        <taxon>Proteiniclasticum</taxon>
    </lineage>
</organism>
<dbReference type="Pfam" id="PF00664">
    <property type="entry name" value="ABC_membrane"/>
    <property type="match status" value="1"/>
</dbReference>
<dbReference type="InterPro" id="IPR003439">
    <property type="entry name" value="ABC_transporter-like_ATP-bd"/>
</dbReference>
<dbReference type="PANTHER" id="PTHR24221">
    <property type="entry name" value="ATP-BINDING CASSETTE SUB-FAMILY B"/>
    <property type="match status" value="1"/>
</dbReference>
<evidence type="ECO:0000259" key="9">
    <source>
        <dbReference type="PROSITE" id="PS50929"/>
    </source>
</evidence>
<dbReference type="InterPro" id="IPR017871">
    <property type="entry name" value="ABC_transporter-like_CS"/>
</dbReference>
<dbReference type="GO" id="GO:0034040">
    <property type="term" value="F:ATPase-coupled lipid transmembrane transporter activity"/>
    <property type="evidence" value="ECO:0007669"/>
    <property type="project" value="TreeGrafter"/>
</dbReference>
<feature type="transmembrane region" description="Helical" evidence="7">
    <location>
        <begin position="151"/>
        <end position="169"/>
    </location>
</feature>
<keyword evidence="5 7" id="KW-1133">Transmembrane helix</keyword>
<dbReference type="SUPFAM" id="SSF90123">
    <property type="entry name" value="ABC transporter transmembrane region"/>
    <property type="match status" value="1"/>
</dbReference>
<evidence type="ECO:0000256" key="7">
    <source>
        <dbReference type="SAM" id="Phobius"/>
    </source>
</evidence>
<feature type="transmembrane region" description="Helical" evidence="7">
    <location>
        <begin position="238"/>
        <end position="255"/>
    </location>
</feature>
<dbReference type="PROSITE" id="PS50893">
    <property type="entry name" value="ABC_TRANSPORTER_2"/>
    <property type="match status" value="1"/>
</dbReference>
<dbReference type="eggNOG" id="COG1132">
    <property type="taxonomic scope" value="Bacteria"/>
</dbReference>
<dbReference type="CDD" id="cd07346">
    <property type="entry name" value="ABC_6TM_exporters"/>
    <property type="match status" value="1"/>
</dbReference>
<dbReference type="Proteomes" id="UP000181899">
    <property type="component" value="Unassembled WGS sequence"/>
</dbReference>
<reference evidence="10 11" key="1">
    <citation type="submission" date="2016-10" db="EMBL/GenBank/DDBJ databases">
        <authorList>
            <person name="de Groot N.N."/>
        </authorList>
    </citation>
    <scope>NUCLEOTIDE SEQUENCE [LARGE SCALE GENOMIC DNA]</scope>
    <source>
        <strain evidence="10 11">ML2</strain>
    </source>
</reference>
<feature type="transmembrane region" description="Helical" evidence="7">
    <location>
        <begin position="53"/>
        <end position="76"/>
    </location>
</feature>
<dbReference type="GO" id="GO:0016887">
    <property type="term" value="F:ATP hydrolysis activity"/>
    <property type="evidence" value="ECO:0007669"/>
    <property type="project" value="InterPro"/>
</dbReference>
<dbReference type="PROSITE" id="PS50929">
    <property type="entry name" value="ABC_TM1F"/>
    <property type="match status" value="1"/>
</dbReference>
<evidence type="ECO:0000256" key="1">
    <source>
        <dbReference type="ARBA" id="ARBA00004651"/>
    </source>
</evidence>
<evidence type="ECO:0000256" key="5">
    <source>
        <dbReference type="ARBA" id="ARBA00022989"/>
    </source>
</evidence>
<evidence type="ECO:0000256" key="6">
    <source>
        <dbReference type="ARBA" id="ARBA00023136"/>
    </source>
</evidence>
<dbReference type="STRING" id="398199.SAMN05421804_11539"/>
<evidence type="ECO:0000256" key="3">
    <source>
        <dbReference type="ARBA" id="ARBA00022741"/>
    </source>
</evidence>
<dbReference type="SMART" id="SM00382">
    <property type="entry name" value="AAA"/>
    <property type="match status" value="1"/>
</dbReference>
<dbReference type="Gene3D" id="3.40.50.300">
    <property type="entry name" value="P-loop containing nucleotide triphosphate hydrolases"/>
    <property type="match status" value="1"/>
</dbReference>
<keyword evidence="4 10" id="KW-0067">ATP-binding</keyword>
<evidence type="ECO:0000256" key="2">
    <source>
        <dbReference type="ARBA" id="ARBA00022692"/>
    </source>
</evidence>
<name>A0A1I5D1L6_9CLOT</name>
<dbReference type="SUPFAM" id="SSF52540">
    <property type="entry name" value="P-loop containing nucleoside triphosphate hydrolases"/>
    <property type="match status" value="1"/>
</dbReference>
<dbReference type="EMBL" id="FOVK01000008">
    <property type="protein sequence ID" value="SFN93115.1"/>
    <property type="molecule type" value="Genomic_DNA"/>
</dbReference>
<dbReference type="InterPro" id="IPR039421">
    <property type="entry name" value="Type_1_exporter"/>
</dbReference>
<sequence>MTALLLEDKKGFIRYLIGCFILLSEFLLTNYAIAKIAGVVQSGDLSDLLKYGIFGFLAFVYAAVVFIFSRLLRIGFMRDTTLRIRRRAFENIMTRTTRSFNRKLKNEYISNLVNDINTFEGKYFHALLNLIFGAEIYLASLLILFFLEWDLALIMVVVSFVIFLINRSFQKRTIRMQEDVQRSGERFTVNIANTFSGLEILKLNRIEERFLSGSKRETEQLETRKASVNIFTFWQGRFSNFLGFITTILILYYIISRLEPGYDLTRVMFVISMASSTIWPITEIMPLFNVLKSNGTIIENILRKEEDGERSEEQKPYDFKKTIEVQNLTFSYGDRRIITKGNVILEKGKKYLLKGASGAGKSTFIQLLSKVYEDYEGEILIDGRDLREISEDSFNQNVSFIYQDVFLFEDTIRNNICLYREYEETDINRAVEGAGLLPLLKKKEKGMEEAIEENGKNLSGGERQRISIARAIIRNPQILFADEVTSSLDEHLGRLVEETILSLDTTVIAISHRFYDGITEKYDAVIEIKNGGLHLKKMEDYLKEVRVLEENL</sequence>
<keyword evidence="3" id="KW-0547">Nucleotide-binding</keyword>
<dbReference type="RefSeq" id="WP_074912392.1">
    <property type="nucleotide sequence ID" value="NZ_FOVK01000008.1"/>
</dbReference>
<dbReference type="InterPro" id="IPR036640">
    <property type="entry name" value="ABC1_TM_sf"/>
</dbReference>
<evidence type="ECO:0000313" key="11">
    <source>
        <dbReference type="Proteomes" id="UP000181899"/>
    </source>
</evidence>
<dbReference type="Pfam" id="PF00005">
    <property type="entry name" value="ABC_tran"/>
    <property type="match status" value="1"/>
</dbReference>
<dbReference type="PANTHER" id="PTHR24221:SF654">
    <property type="entry name" value="ATP-BINDING CASSETTE SUB-FAMILY B MEMBER 6"/>
    <property type="match status" value="1"/>
</dbReference>
<feature type="domain" description="ABC transmembrane type-1" evidence="9">
    <location>
        <begin position="36"/>
        <end position="293"/>
    </location>
</feature>
<evidence type="ECO:0000259" key="8">
    <source>
        <dbReference type="PROSITE" id="PS50893"/>
    </source>
</evidence>
<dbReference type="Gene3D" id="1.20.1560.10">
    <property type="entry name" value="ABC transporter type 1, transmembrane domain"/>
    <property type="match status" value="1"/>
</dbReference>
<comment type="subcellular location">
    <subcellularLocation>
        <location evidence="1">Cell membrane</location>
        <topology evidence="1">Multi-pass membrane protein</topology>
    </subcellularLocation>
</comment>
<dbReference type="PROSITE" id="PS00211">
    <property type="entry name" value="ABC_TRANSPORTER_1"/>
    <property type="match status" value="1"/>
</dbReference>
<protein>
    <submittedName>
        <fullName evidence="10">ATP-binding cassette, subfamily C</fullName>
    </submittedName>
</protein>
<feature type="domain" description="ABC transporter" evidence="8">
    <location>
        <begin position="323"/>
        <end position="550"/>
    </location>
</feature>
<proteinExistence type="predicted"/>